<dbReference type="PANTHER" id="PTHR24333:SF8">
    <property type="entry name" value="HOMEOBOX PROTEIN CEH-62"/>
    <property type="match status" value="1"/>
</dbReference>
<feature type="compositionally biased region" description="Low complexity" evidence="12">
    <location>
        <begin position="94"/>
        <end position="115"/>
    </location>
</feature>
<feature type="DNA-binding region" description="Homeobox" evidence="10">
    <location>
        <begin position="238"/>
        <end position="297"/>
    </location>
</feature>
<keyword evidence="7" id="KW-0844">Vision</keyword>
<comment type="subcellular location">
    <subcellularLocation>
        <location evidence="1 10 11">Nucleus</location>
    </subcellularLocation>
</comment>
<evidence type="ECO:0000313" key="15">
    <source>
        <dbReference type="Proteomes" id="UP000075884"/>
    </source>
</evidence>
<dbReference type="PROSITE" id="PS00027">
    <property type="entry name" value="HOMEOBOX_1"/>
    <property type="match status" value="1"/>
</dbReference>
<accession>A0A182N4P6</accession>
<comment type="function">
    <text evidence="8">Required to establish the unique cell identity of photoreceptors R2 and R5 and consequently for ommatidial assembly in the developing eye imaginal disk. Repression of expression in R8 photoreceptor by senseless (sens) is an essential mechanism of R8 cell fate determination.</text>
</comment>
<reference evidence="15" key="1">
    <citation type="submission" date="2013-03" db="EMBL/GenBank/DDBJ databases">
        <title>The Genome Sequence of Anopheles dirus WRAIR2.</title>
        <authorList>
            <consortium name="The Broad Institute Genomics Platform"/>
            <person name="Neafsey D.E."/>
            <person name="Walton C."/>
            <person name="Walker B."/>
            <person name="Young S.K."/>
            <person name="Zeng Q."/>
            <person name="Gargeya S."/>
            <person name="Fitzgerald M."/>
            <person name="Haas B."/>
            <person name="Abouelleil A."/>
            <person name="Allen A.W."/>
            <person name="Alvarado L."/>
            <person name="Arachchi H.M."/>
            <person name="Berlin A.M."/>
            <person name="Chapman S.B."/>
            <person name="Gainer-Dewar J."/>
            <person name="Goldberg J."/>
            <person name="Griggs A."/>
            <person name="Gujja S."/>
            <person name="Hansen M."/>
            <person name="Howarth C."/>
            <person name="Imamovic A."/>
            <person name="Ireland A."/>
            <person name="Larimer J."/>
            <person name="McCowan C."/>
            <person name="Murphy C."/>
            <person name="Pearson M."/>
            <person name="Poon T.W."/>
            <person name="Priest M."/>
            <person name="Roberts A."/>
            <person name="Saif S."/>
            <person name="Shea T."/>
            <person name="Sisk P."/>
            <person name="Sykes S."/>
            <person name="Wortman J."/>
            <person name="Nusbaum C."/>
            <person name="Birren B."/>
        </authorList>
    </citation>
    <scope>NUCLEOTIDE SEQUENCE [LARGE SCALE GENOMIC DNA]</scope>
    <source>
        <strain evidence="15">WRAIR2</strain>
    </source>
</reference>
<dbReference type="PRINTS" id="PR00024">
    <property type="entry name" value="HOMEOBOX"/>
</dbReference>
<dbReference type="EnsemblMetazoa" id="ADIR002611-RA">
    <property type="protein sequence ID" value="ADIR002611-PA"/>
    <property type="gene ID" value="ADIR002611"/>
</dbReference>
<evidence type="ECO:0000256" key="12">
    <source>
        <dbReference type="SAM" id="MobiDB-lite"/>
    </source>
</evidence>
<evidence type="ECO:0000256" key="6">
    <source>
        <dbReference type="ARBA" id="ARBA00023242"/>
    </source>
</evidence>
<organism evidence="14 15">
    <name type="scientific">Anopheles dirus</name>
    <dbReference type="NCBI Taxonomy" id="7168"/>
    <lineage>
        <taxon>Eukaryota</taxon>
        <taxon>Metazoa</taxon>
        <taxon>Ecdysozoa</taxon>
        <taxon>Arthropoda</taxon>
        <taxon>Hexapoda</taxon>
        <taxon>Insecta</taxon>
        <taxon>Pterygota</taxon>
        <taxon>Neoptera</taxon>
        <taxon>Endopterygota</taxon>
        <taxon>Diptera</taxon>
        <taxon>Nematocera</taxon>
        <taxon>Culicoidea</taxon>
        <taxon>Culicidae</taxon>
        <taxon>Anophelinae</taxon>
        <taxon>Anopheles</taxon>
    </lineage>
</organism>
<evidence type="ECO:0000256" key="4">
    <source>
        <dbReference type="ARBA" id="ARBA00023125"/>
    </source>
</evidence>
<dbReference type="Gene3D" id="1.10.10.60">
    <property type="entry name" value="Homeodomain-like"/>
    <property type="match status" value="1"/>
</dbReference>
<evidence type="ECO:0000256" key="11">
    <source>
        <dbReference type="RuleBase" id="RU000682"/>
    </source>
</evidence>
<dbReference type="GO" id="GO:0048663">
    <property type="term" value="P:neuron fate commitment"/>
    <property type="evidence" value="ECO:0007669"/>
    <property type="project" value="UniProtKB-ARBA"/>
</dbReference>
<keyword evidence="3" id="KW-0716">Sensory transduction</keyword>
<feature type="region of interest" description="Disordered" evidence="12">
    <location>
        <begin position="53"/>
        <end position="74"/>
    </location>
</feature>
<dbReference type="InterPro" id="IPR017970">
    <property type="entry name" value="Homeobox_CS"/>
</dbReference>
<feature type="region of interest" description="Disordered" evidence="12">
    <location>
        <begin position="88"/>
        <end position="131"/>
    </location>
</feature>
<name>A0A182N4P6_9DIPT</name>
<evidence type="ECO:0000313" key="14">
    <source>
        <dbReference type="EnsemblMetazoa" id="ADIR002611-PA"/>
    </source>
</evidence>
<evidence type="ECO:0000256" key="10">
    <source>
        <dbReference type="PROSITE-ProRule" id="PRU00108"/>
    </source>
</evidence>
<keyword evidence="6 10" id="KW-0539">Nucleus</keyword>
<dbReference type="SUPFAM" id="SSF46689">
    <property type="entry name" value="Homeodomain-like"/>
    <property type="match status" value="1"/>
</dbReference>
<dbReference type="GO" id="GO:0000981">
    <property type="term" value="F:DNA-binding transcription factor activity, RNA polymerase II-specific"/>
    <property type="evidence" value="ECO:0007669"/>
    <property type="project" value="InterPro"/>
</dbReference>
<dbReference type="GO" id="GO:0003677">
    <property type="term" value="F:DNA binding"/>
    <property type="evidence" value="ECO:0007669"/>
    <property type="project" value="UniProtKB-UniRule"/>
</dbReference>
<dbReference type="SMART" id="SM00389">
    <property type="entry name" value="HOX"/>
    <property type="match status" value="1"/>
</dbReference>
<reference evidence="14" key="2">
    <citation type="submission" date="2020-05" db="UniProtKB">
        <authorList>
            <consortium name="EnsemblMetazoa"/>
        </authorList>
    </citation>
    <scope>IDENTIFICATION</scope>
    <source>
        <strain evidence="14">WRAIR2</strain>
    </source>
</reference>
<dbReference type="Pfam" id="PF00046">
    <property type="entry name" value="Homeodomain"/>
    <property type="match status" value="1"/>
</dbReference>
<dbReference type="STRING" id="7168.A0A182N4P6"/>
<sequence length="384" mass="42384">MLTENGPMATELHLPYSEPVSCATATTTATTPINRPLSPRKFFERLYGHLERDNRAKDTSGSEDARTTGDIRNDTRTASDACTLLGEVHHSSDSQKSLSVNSSINSASPRSSLAVDVEDDSSADASVSSPRAVPCTNHYATPPEYPPIHAAGGPGFGFFGTAPNQPCMVPVAGQHLPQQTGGLQQQPALTASTFFSATGGYGAAASFRPFFGIAHDGTQLPAGLSAFLARRRKKEGRPRRQRTTFSSEQTLRLEVEFHRNEYISRGRRFELAEVLKLSETQIKIWFQNRRAKDKRIEKAQIDQQYRPQYPAALIATQQQQHQQPPPHHHSQTQQLQQHNLHASPQSTAAKTHLQRPEQFGEEARRYQEHPTSPSVGGGDMDTNR</sequence>
<evidence type="ECO:0000256" key="2">
    <source>
        <dbReference type="ARBA" id="ARBA00022473"/>
    </source>
</evidence>
<dbReference type="Proteomes" id="UP000075884">
    <property type="component" value="Unassembled WGS sequence"/>
</dbReference>
<dbReference type="InterPro" id="IPR001356">
    <property type="entry name" value="HD"/>
</dbReference>
<protein>
    <recommendedName>
        <fullName evidence="9">Homeobox protein rough</fullName>
    </recommendedName>
</protein>
<dbReference type="PROSITE" id="PS50071">
    <property type="entry name" value="HOMEOBOX_2"/>
    <property type="match status" value="1"/>
</dbReference>
<feature type="compositionally biased region" description="Gly residues" evidence="12">
    <location>
        <begin position="375"/>
        <end position="384"/>
    </location>
</feature>
<evidence type="ECO:0000256" key="3">
    <source>
        <dbReference type="ARBA" id="ARBA00022606"/>
    </source>
</evidence>
<keyword evidence="4 10" id="KW-0238">DNA-binding</keyword>
<evidence type="ECO:0000256" key="5">
    <source>
        <dbReference type="ARBA" id="ARBA00023155"/>
    </source>
</evidence>
<dbReference type="GO" id="GO:0007601">
    <property type="term" value="P:visual perception"/>
    <property type="evidence" value="ECO:0007669"/>
    <property type="project" value="UniProtKB-KW"/>
</dbReference>
<keyword evidence="15" id="KW-1185">Reference proteome</keyword>
<dbReference type="CDD" id="cd00086">
    <property type="entry name" value="homeodomain"/>
    <property type="match status" value="1"/>
</dbReference>
<proteinExistence type="predicted"/>
<evidence type="ECO:0000256" key="8">
    <source>
        <dbReference type="ARBA" id="ARBA00056641"/>
    </source>
</evidence>
<dbReference type="GO" id="GO:0005634">
    <property type="term" value="C:nucleus"/>
    <property type="evidence" value="ECO:0007669"/>
    <property type="project" value="UniProtKB-SubCell"/>
</dbReference>
<dbReference type="AlphaFoldDB" id="A0A182N4P6"/>
<evidence type="ECO:0000256" key="7">
    <source>
        <dbReference type="ARBA" id="ARBA00023305"/>
    </source>
</evidence>
<keyword evidence="2" id="KW-0217">Developmental protein</keyword>
<dbReference type="InterPro" id="IPR009057">
    <property type="entry name" value="Homeodomain-like_sf"/>
</dbReference>
<evidence type="ECO:0000256" key="1">
    <source>
        <dbReference type="ARBA" id="ARBA00004123"/>
    </source>
</evidence>
<feature type="domain" description="Homeobox" evidence="13">
    <location>
        <begin position="236"/>
        <end position="296"/>
    </location>
</feature>
<feature type="compositionally biased region" description="Polar residues" evidence="12">
    <location>
        <begin position="339"/>
        <end position="349"/>
    </location>
</feature>
<dbReference type="PANTHER" id="PTHR24333">
    <property type="entry name" value="HOMEO BOX HB9 LIKE A-RELATED"/>
    <property type="match status" value="1"/>
</dbReference>
<dbReference type="VEuPathDB" id="VectorBase:ADIR002611"/>
<dbReference type="FunFam" id="1.10.10.60:FF:000417">
    <property type="entry name" value="Even-skipped homeobox 1"/>
    <property type="match status" value="1"/>
</dbReference>
<evidence type="ECO:0000256" key="9">
    <source>
        <dbReference type="ARBA" id="ARBA00068739"/>
    </source>
</evidence>
<evidence type="ECO:0000259" key="13">
    <source>
        <dbReference type="PROSITE" id="PS50071"/>
    </source>
</evidence>
<keyword evidence="5 10" id="KW-0371">Homeobox</keyword>
<feature type="region of interest" description="Disordered" evidence="12">
    <location>
        <begin position="315"/>
        <end position="384"/>
    </location>
</feature>
<dbReference type="InterPro" id="IPR050848">
    <property type="entry name" value="Homeobox_TF"/>
</dbReference>
<dbReference type="InterPro" id="IPR020479">
    <property type="entry name" value="HD_metazoa"/>
</dbReference>